<protein>
    <recommendedName>
        <fullName evidence="1">NAD-dependent epimerase/dehydratase domain-containing protein</fullName>
    </recommendedName>
</protein>
<evidence type="ECO:0000313" key="2">
    <source>
        <dbReference type="EMBL" id="GGC72862.1"/>
    </source>
</evidence>
<dbReference type="SUPFAM" id="SSF51735">
    <property type="entry name" value="NAD(P)-binding Rossmann-fold domains"/>
    <property type="match status" value="1"/>
</dbReference>
<dbReference type="EMBL" id="BMGG01000006">
    <property type="protein sequence ID" value="GGC72862.1"/>
    <property type="molecule type" value="Genomic_DNA"/>
</dbReference>
<dbReference type="PANTHER" id="PTHR32487">
    <property type="entry name" value="3-OXO-DELTA(4,5)-STEROID 5-BETA-REDUCTASE"/>
    <property type="match status" value="1"/>
</dbReference>
<organism evidence="2 3">
    <name type="scientific">Chelatococcus reniformis</name>
    <dbReference type="NCBI Taxonomy" id="1494448"/>
    <lineage>
        <taxon>Bacteria</taxon>
        <taxon>Pseudomonadati</taxon>
        <taxon>Pseudomonadota</taxon>
        <taxon>Alphaproteobacteria</taxon>
        <taxon>Hyphomicrobiales</taxon>
        <taxon>Chelatococcaceae</taxon>
        <taxon>Chelatococcus</taxon>
    </lineage>
</organism>
<sequence length="361" mass="39651">MARKHVLVAGASGLVGYAAMKHFAQEGVQVTAVSRRAPFETFGARFVAADLCDADQCGALFGGMGDVTHVVYAALYERPSLISGWQDREQIDTNDRMLRNLLEPLLKAAKGLRHVALLQGTKAYGAHVRRIDTPAREDRSEARDVANFYWNQQDYLAERQRSQAWSWTIFRPQIIFGQSFGSAMNPIPALGAYAAVLKERGEPLYYPGGPSNVLQAVDADLLARAIAWGGETEAARNEAFNVTNGDVFMWSGVWPAIASALGMEPGPARPRALAETMSGETALWDEIRAKYGLRAPPLADYVGWSFQYADYLMAYGAKAGDKISIVSTVKIRQAGFGEAMDTEAMFRKWFGLFRASKLLPP</sequence>
<comment type="caution">
    <text evidence="2">The sequence shown here is derived from an EMBL/GenBank/DDBJ whole genome shotgun (WGS) entry which is preliminary data.</text>
</comment>
<accession>A0A916UH96</accession>
<reference evidence="2" key="2">
    <citation type="submission" date="2020-09" db="EMBL/GenBank/DDBJ databases">
        <authorList>
            <person name="Sun Q."/>
            <person name="Zhou Y."/>
        </authorList>
    </citation>
    <scope>NUCLEOTIDE SEQUENCE</scope>
    <source>
        <strain evidence="2">CGMCC 1.12919</strain>
    </source>
</reference>
<dbReference type="InterPro" id="IPR055222">
    <property type="entry name" value="PRISE-like_Rossmann-fold"/>
</dbReference>
<feature type="domain" description="NAD-dependent epimerase/dehydratase" evidence="1">
    <location>
        <begin position="6"/>
        <end position="242"/>
    </location>
</feature>
<proteinExistence type="predicted"/>
<keyword evidence="3" id="KW-1185">Reference proteome</keyword>
<evidence type="ECO:0000259" key="1">
    <source>
        <dbReference type="Pfam" id="PF01370"/>
    </source>
</evidence>
<gene>
    <name evidence="2" type="ORF">GCM10010994_34030</name>
</gene>
<dbReference type="Pfam" id="PF01370">
    <property type="entry name" value="Epimerase"/>
    <property type="match status" value="1"/>
</dbReference>
<dbReference type="Proteomes" id="UP000637002">
    <property type="component" value="Unassembled WGS sequence"/>
</dbReference>
<reference evidence="2" key="1">
    <citation type="journal article" date="2014" name="Int. J. Syst. Evol. Microbiol.">
        <title>Complete genome sequence of Corynebacterium casei LMG S-19264T (=DSM 44701T), isolated from a smear-ripened cheese.</title>
        <authorList>
            <consortium name="US DOE Joint Genome Institute (JGI-PGF)"/>
            <person name="Walter F."/>
            <person name="Albersmeier A."/>
            <person name="Kalinowski J."/>
            <person name="Ruckert C."/>
        </authorList>
    </citation>
    <scope>NUCLEOTIDE SEQUENCE</scope>
    <source>
        <strain evidence="2">CGMCC 1.12919</strain>
    </source>
</reference>
<dbReference type="InterPro" id="IPR036291">
    <property type="entry name" value="NAD(P)-bd_dom_sf"/>
</dbReference>
<name>A0A916UH96_9HYPH</name>
<dbReference type="RefSeq" id="WP_188610384.1">
    <property type="nucleotide sequence ID" value="NZ_BMGG01000006.1"/>
</dbReference>
<evidence type="ECO:0000313" key="3">
    <source>
        <dbReference type="Proteomes" id="UP000637002"/>
    </source>
</evidence>
<dbReference type="InterPro" id="IPR001509">
    <property type="entry name" value="Epimerase_deHydtase"/>
</dbReference>
<dbReference type="PANTHER" id="PTHR32487:SF0">
    <property type="entry name" value="3-OXO-DELTA(4,5)-STEROID 5-BETA-REDUCTASE"/>
    <property type="match status" value="1"/>
</dbReference>
<dbReference type="Gene3D" id="3.40.50.720">
    <property type="entry name" value="NAD(P)-binding Rossmann-like Domain"/>
    <property type="match status" value="1"/>
</dbReference>
<dbReference type="CDD" id="cd08948">
    <property type="entry name" value="5beta-POR_like_SDR_a"/>
    <property type="match status" value="1"/>
</dbReference>
<dbReference type="AlphaFoldDB" id="A0A916UH96"/>